<dbReference type="AlphaFoldDB" id="A0A917ADV4"/>
<name>A0A917ADV4_9RHOB</name>
<sequence>MRNRRHCNPFGVTDMTDRATTVWTEIPVTDIDRAIAFYGTVFDWTLNRDDSGPNPVANFSGNMSGVHGHLYPGRPAAPGTGPTIHLAVPDTLAATTDRLKVAGGKVVAGPISIPVGNFTYCEDPDGNSIGLFEMAAS</sequence>
<dbReference type="InterPro" id="IPR037523">
    <property type="entry name" value="VOC_core"/>
</dbReference>
<dbReference type="SUPFAM" id="SSF54593">
    <property type="entry name" value="Glyoxalase/Bleomycin resistance protein/Dihydroxybiphenyl dioxygenase"/>
    <property type="match status" value="1"/>
</dbReference>
<dbReference type="Pfam" id="PF00903">
    <property type="entry name" value="Glyoxalase"/>
    <property type="match status" value="1"/>
</dbReference>
<reference evidence="3" key="1">
    <citation type="journal article" date="2019" name="Int. J. Syst. Evol. Microbiol.">
        <title>The Global Catalogue of Microorganisms (GCM) 10K type strain sequencing project: providing services to taxonomists for standard genome sequencing and annotation.</title>
        <authorList>
            <consortium name="The Broad Institute Genomics Platform"/>
            <consortium name="The Broad Institute Genome Sequencing Center for Infectious Disease"/>
            <person name="Wu L."/>
            <person name="Ma J."/>
        </authorList>
    </citation>
    <scope>NUCLEOTIDE SEQUENCE [LARGE SCALE GENOMIC DNA]</scope>
    <source>
        <strain evidence="3">CGMCC 1.12664</strain>
    </source>
</reference>
<dbReference type="InterPro" id="IPR004360">
    <property type="entry name" value="Glyas_Fos-R_dOase_dom"/>
</dbReference>
<proteinExistence type="predicted"/>
<gene>
    <name evidence="2" type="ORF">GCM10011360_33730</name>
</gene>
<evidence type="ECO:0000313" key="2">
    <source>
        <dbReference type="EMBL" id="GGE43708.1"/>
    </source>
</evidence>
<evidence type="ECO:0000313" key="3">
    <source>
        <dbReference type="Proteomes" id="UP000612855"/>
    </source>
</evidence>
<dbReference type="PROSITE" id="PS51819">
    <property type="entry name" value="VOC"/>
    <property type="match status" value="1"/>
</dbReference>
<keyword evidence="3" id="KW-1185">Reference proteome</keyword>
<evidence type="ECO:0000259" key="1">
    <source>
        <dbReference type="PROSITE" id="PS51819"/>
    </source>
</evidence>
<dbReference type="PANTHER" id="PTHR33993">
    <property type="entry name" value="GLYOXALASE-RELATED"/>
    <property type="match status" value="1"/>
</dbReference>
<organism evidence="2 3">
    <name type="scientific">Primorskyibacter flagellatus</name>
    <dbReference type="NCBI Taxonomy" id="1387277"/>
    <lineage>
        <taxon>Bacteria</taxon>
        <taxon>Pseudomonadati</taxon>
        <taxon>Pseudomonadota</taxon>
        <taxon>Alphaproteobacteria</taxon>
        <taxon>Rhodobacterales</taxon>
        <taxon>Roseobacteraceae</taxon>
        <taxon>Primorskyibacter</taxon>
    </lineage>
</organism>
<dbReference type="Proteomes" id="UP000612855">
    <property type="component" value="Unassembled WGS sequence"/>
</dbReference>
<dbReference type="Gene3D" id="3.10.180.10">
    <property type="entry name" value="2,3-Dihydroxybiphenyl 1,2-Dioxygenase, domain 1"/>
    <property type="match status" value="1"/>
</dbReference>
<dbReference type="EMBL" id="BMFJ01000002">
    <property type="protein sequence ID" value="GGE43708.1"/>
    <property type="molecule type" value="Genomic_DNA"/>
</dbReference>
<feature type="domain" description="VOC" evidence="1">
    <location>
        <begin position="20"/>
        <end position="134"/>
    </location>
</feature>
<dbReference type="CDD" id="cd07247">
    <property type="entry name" value="SgaA_N_like"/>
    <property type="match status" value="1"/>
</dbReference>
<comment type="caution">
    <text evidence="2">The sequence shown here is derived from an EMBL/GenBank/DDBJ whole genome shotgun (WGS) entry which is preliminary data.</text>
</comment>
<dbReference type="InterPro" id="IPR052164">
    <property type="entry name" value="Anthracycline_SecMetBiosynth"/>
</dbReference>
<accession>A0A917ADV4</accession>
<dbReference type="InterPro" id="IPR029068">
    <property type="entry name" value="Glyas_Bleomycin-R_OHBP_Dase"/>
</dbReference>
<protein>
    <submittedName>
        <fullName evidence="2">Glyoxalase</fullName>
    </submittedName>
</protein>